<name>A0A0B0EMV5_9BACT</name>
<dbReference type="Proteomes" id="UP000030652">
    <property type="component" value="Unassembled WGS sequence"/>
</dbReference>
<dbReference type="Gene3D" id="3.20.20.140">
    <property type="entry name" value="Metal-dependent hydrolases"/>
    <property type="match status" value="1"/>
</dbReference>
<organism evidence="2">
    <name type="scientific">Candidatus Scalindua brodae</name>
    <dbReference type="NCBI Taxonomy" id="237368"/>
    <lineage>
        <taxon>Bacteria</taxon>
        <taxon>Pseudomonadati</taxon>
        <taxon>Planctomycetota</taxon>
        <taxon>Candidatus Brocadiia</taxon>
        <taxon>Candidatus Brocadiales</taxon>
        <taxon>Candidatus Scalinduaceae</taxon>
        <taxon>Candidatus Scalindua</taxon>
    </lineage>
</organism>
<evidence type="ECO:0000313" key="2">
    <source>
        <dbReference type="EMBL" id="KHE93341.1"/>
    </source>
</evidence>
<dbReference type="EMBL" id="JRYO01000059">
    <property type="protein sequence ID" value="KHE93341.1"/>
    <property type="molecule type" value="Genomic_DNA"/>
</dbReference>
<accession>A0A0B0EMV5</accession>
<keyword evidence="1" id="KW-0812">Transmembrane</keyword>
<dbReference type="InterPro" id="IPR016195">
    <property type="entry name" value="Pol/histidinol_Pase-like"/>
</dbReference>
<keyword evidence="1" id="KW-1133">Transmembrane helix</keyword>
<gene>
    <name evidence="2" type="ORF">SCABRO_00879</name>
</gene>
<feature type="transmembrane region" description="Helical" evidence="1">
    <location>
        <begin position="138"/>
        <end position="155"/>
    </location>
</feature>
<reference evidence="2" key="1">
    <citation type="submission" date="2014-10" db="EMBL/GenBank/DDBJ databases">
        <title>Draft genome of anammox bacterium scalindua brodae, obtained using differential coverage binning of sequence data from two enrichment reactors.</title>
        <authorList>
            <person name="Speth D.R."/>
            <person name="Russ L."/>
            <person name="Kartal B."/>
            <person name="Op den Camp H.J."/>
            <person name="Dutilh B.E."/>
            <person name="Jetten M.S."/>
        </authorList>
    </citation>
    <scope>NUCLEOTIDE SEQUENCE [LARGE SCALE GENOMIC DNA]</scope>
    <source>
        <strain evidence="2">RU1</strain>
    </source>
</reference>
<evidence type="ECO:0000256" key="1">
    <source>
        <dbReference type="SAM" id="Phobius"/>
    </source>
</evidence>
<comment type="caution">
    <text evidence="2">The sequence shown here is derived from an EMBL/GenBank/DDBJ whole genome shotgun (WGS) entry which is preliminary data.</text>
</comment>
<proteinExistence type="predicted"/>
<feature type="transmembrane region" description="Helical" evidence="1">
    <location>
        <begin position="175"/>
        <end position="194"/>
    </location>
</feature>
<keyword evidence="1" id="KW-0472">Membrane</keyword>
<evidence type="ECO:0008006" key="3">
    <source>
        <dbReference type="Google" id="ProtNLM"/>
    </source>
</evidence>
<protein>
    <recommendedName>
        <fullName evidence="3">PHP domain protein</fullName>
    </recommendedName>
</protein>
<sequence length="458" mass="51688">MSNGENTAEEIVEIARESGIKVVIFTDHDTMKWTYGIPPLKKIIQKVVDQNSILKYGAANYINTIEELNKKYPDMVLIHGAESIPFYYWQGSFFKKNLTLVKGNEHILVFGLENPSDYENLPSVGNGFPGIFDIESIFGLWPVCFFIFGWCLISLSKNPSSTKQERSGNKEPGKVIGIICFFVGTVFLVNNFPFKTPLYDQYHGEQGVGPYQYLIDHANNYGALTFWAHPEVATAMEQDDINIISSPYEEDLLNTFDYTGIAVFSEGMRHVGPPGGIWDKLLLQYCAGMRERPVWAIGEVDYKGHGFAIDETQTVFLIKEKSNKEIINALATGKMYASMGDTNQLSLNSFVVEDTKSGKLAFMGDEIELTGNPRIRIVVTVDKTHKSSAYKKRGFNIDLIRNGTVIKTFEADGSIDIAYDDDYFNPNEKIYYRLAVDTSYLFRGIVTNPVFVTFKEEE</sequence>
<dbReference type="SUPFAM" id="SSF89550">
    <property type="entry name" value="PHP domain-like"/>
    <property type="match status" value="1"/>
</dbReference>
<dbReference type="AlphaFoldDB" id="A0A0B0EMV5"/>